<dbReference type="Proteomes" id="UP000189464">
    <property type="component" value="Chromosome"/>
</dbReference>
<evidence type="ECO:0008006" key="4">
    <source>
        <dbReference type="Google" id="ProtNLM"/>
    </source>
</evidence>
<feature type="transmembrane region" description="Helical" evidence="1">
    <location>
        <begin position="20"/>
        <end position="37"/>
    </location>
</feature>
<evidence type="ECO:0000313" key="3">
    <source>
        <dbReference type="Proteomes" id="UP000189464"/>
    </source>
</evidence>
<feature type="transmembrane region" description="Helical" evidence="1">
    <location>
        <begin position="141"/>
        <end position="165"/>
    </location>
</feature>
<feature type="transmembrane region" description="Helical" evidence="1">
    <location>
        <begin position="236"/>
        <end position="259"/>
    </location>
</feature>
<keyword evidence="1" id="KW-0472">Membrane</keyword>
<evidence type="ECO:0000256" key="1">
    <source>
        <dbReference type="SAM" id="Phobius"/>
    </source>
</evidence>
<keyword evidence="3" id="KW-1185">Reference proteome</keyword>
<gene>
    <name evidence="2" type="ORF">B0537_04535</name>
</gene>
<dbReference type="EMBL" id="CP019698">
    <property type="protein sequence ID" value="AQS58421.1"/>
    <property type="molecule type" value="Genomic_DNA"/>
</dbReference>
<feature type="transmembrane region" description="Helical" evidence="1">
    <location>
        <begin position="43"/>
        <end position="64"/>
    </location>
</feature>
<feature type="transmembrane region" description="Helical" evidence="1">
    <location>
        <begin position="85"/>
        <end position="115"/>
    </location>
</feature>
<dbReference type="AlphaFoldDB" id="A0A1S6IUG9"/>
<accession>A0A1S6IUG9</accession>
<keyword evidence="1" id="KW-1133">Transmembrane helix</keyword>
<organism evidence="2 3">
    <name type="scientific">Desulforamulus ferrireducens</name>
    <dbReference type="NCBI Taxonomy" id="1833852"/>
    <lineage>
        <taxon>Bacteria</taxon>
        <taxon>Bacillati</taxon>
        <taxon>Bacillota</taxon>
        <taxon>Clostridia</taxon>
        <taxon>Eubacteriales</taxon>
        <taxon>Peptococcaceae</taxon>
        <taxon>Desulforamulus</taxon>
    </lineage>
</organism>
<dbReference type="STRING" id="1833852.B0537_04535"/>
<proteinExistence type="predicted"/>
<keyword evidence="1" id="KW-0812">Transmembrane</keyword>
<dbReference type="OrthoDB" id="1786466at2"/>
<name>A0A1S6IUG9_9FIRM</name>
<sequence>MRGWFILLKKEYRMARTSAFVLLAMLIIAGLWVLYLNRGNMGIILAPASLLIIFGLFYPALFMLKSVYSELKNTPHLWLHCPQPAWMLLSAKLVMAVGVMLAILAVDAVFVYTIIFSTPEINAMGKTGISAGNLALFVTEVGVYVTIAIIGVSIYMAAWSSLMAVATVGSRHVLGRFNWLAGLGVFLIATWGMGKLHSSWLYKTLTKWGGFKIKLLSLNKVLPAAANDNPFGGLELYAGEIFAILIATVSIFALSSWLIDNKVEV</sequence>
<dbReference type="KEGG" id="dfg:B0537_04535"/>
<feature type="transmembrane region" description="Helical" evidence="1">
    <location>
        <begin position="177"/>
        <end position="194"/>
    </location>
</feature>
<protein>
    <recommendedName>
        <fullName evidence="4">ABC-2 family transporter protein</fullName>
    </recommendedName>
</protein>
<dbReference type="RefSeq" id="WP_077713385.1">
    <property type="nucleotide sequence ID" value="NZ_CP019698.1"/>
</dbReference>
<reference evidence="2 3" key="1">
    <citation type="journal article" date="2016" name="Int. J. Syst. Evol. Microbiol.">
        <title>Desulfotomaculum ferrireducens sp. nov., a moderately thermophilic sulfate-reducing and dissimilatory Fe(III)-reducing bacterium isolated from compost.</title>
        <authorList>
            <person name="Yang G."/>
            <person name="Guo J."/>
            <person name="Zhuang L."/>
            <person name="Yuan Y."/>
            <person name="Zhou S."/>
        </authorList>
    </citation>
    <scope>NUCLEOTIDE SEQUENCE [LARGE SCALE GENOMIC DNA]</scope>
    <source>
        <strain evidence="2 3">GSS09</strain>
    </source>
</reference>
<evidence type="ECO:0000313" key="2">
    <source>
        <dbReference type="EMBL" id="AQS58421.1"/>
    </source>
</evidence>